<gene>
    <name evidence="1" type="ORF">ColLi_10674</name>
</gene>
<name>A0AA37LXL6_9PEZI</name>
<protein>
    <submittedName>
        <fullName evidence="1">Uncharacterized protein</fullName>
    </submittedName>
</protein>
<comment type="caution">
    <text evidence="1">The sequence shown here is derived from an EMBL/GenBank/DDBJ whole genome shotgun (WGS) entry which is preliminary data.</text>
</comment>
<evidence type="ECO:0000313" key="1">
    <source>
        <dbReference type="EMBL" id="GJC87836.1"/>
    </source>
</evidence>
<reference evidence="1 2" key="1">
    <citation type="submission" date="2021-07" db="EMBL/GenBank/DDBJ databases">
        <title>Genome data of Colletotrichum spaethianum.</title>
        <authorList>
            <person name="Utami Y.D."/>
            <person name="Hiruma K."/>
        </authorList>
    </citation>
    <scope>NUCLEOTIDE SEQUENCE [LARGE SCALE GENOMIC DNA]</scope>
    <source>
        <strain evidence="1 2">MAFF 242679</strain>
    </source>
</reference>
<evidence type="ECO:0000313" key="2">
    <source>
        <dbReference type="Proteomes" id="UP001055172"/>
    </source>
</evidence>
<dbReference type="EMBL" id="BPPX01000028">
    <property type="protein sequence ID" value="GJC87836.1"/>
    <property type="molecule type" value="Genomic_DNA"/>
</dbReference>
<keyword evidence="2" id="KW-1185">Reference proteome</keyword>
<organism evidence="1 2">
    <name type="scientific">Colletotrichum liriopes</name>
    <dbReference type="NCBI Taxonomy" id="708192"/>
    <lineage>
        <taxon>Eukaryota</taxon>
        <taxon>Fungi</taxon>
        <taxon>Dikarya</taxon>
        <taxon>Ascomycota</taxon>
        <taxon>Pezizomycotina</taxon>
        <taxon>Sordariomycetes</taxon>
        <taxon>Hypocreomycetidae</taxon>
        <taxon>Glomerellales</taxon>
        <taxon>Glomerellaceae</taxon>
        <taxon>Colletotrichum</taxon>
        <taxon>Colletotrichum spaethianum species complex</taxon>
    </lineage>
</organism>
<sequence>MFSREAEPLALVPSQPFLEILNPANEASEQLTADFGLGQTDVTEYTRFLPGSGNLHSRSRRLQYVHGASPEHLTFFRLHCSPIETMRCVSKSSAMGVGELDAICER</sequence>
<dbReference type="Proteomes" id="UP001055172">
    <property type="component" value="Unassembled WGS sequence"/>
</dbReference>
<proteinExistence type="predicted"/>
<accession>A0AA37LXL6</accession>
<dbReference type="AlphaFoldDB" id="A0AA37LXL6"/>